<feature type="compositionally biased region" description="Low complexity" evidence="1">
    <location>
        <begin position="212"/>
        <end position="225"/>
    </location>
</feature>
<accession>A0A5C3P0S2</accession>
<name>A0A5C3P0S2_9APHY</name>
<dbReference type="InParanoid" id="A0A5C3P0S2"/>
<proteinExistence type="predicted"/>
<evidence type="ECO:0000256" key="1">
    <source>
        <dbReference type="SAM" id="MobiDB-lite"/>
    </source>
</evidence>
<keyword evidence="3" id="KW-1185">Reference proteome</keyword>
<evidence type="ECO:0000313" key="2">
    <source>
        <dbReference type="EMBL" id="TFK82417.1"/>
    </source>
</evidence>
<feature type="compositionally biased region" description="Basic residues" evidence="1">
    <location>
        <begin position="227"/>
        <end position="237"/>
    </location>
</feature>
<sequence>MLASSAAQSLLLGLAGLLSFILAYWVFAQQRPAVIEAAPGPVAAQRPFAASALVHPEQVTQFQYTPVHPPHDNINVPMMTRIFRRDSGASIKSEDTRDDLFAAVAESSSQGSSAPKGTLRRELSGLSSLFSLSAHDSIIPRAFSAPPTGQRAQSVQMTAPPSRARSREKTPGPSRVVSPVSPRPNVLTRSASKLQLGSNEAGPSRVHAELGSDAPSDAASSASPSKTPRKIRRSKKEKKLEISIRTCRKCQYNKDFINVLPNGEKPETAYFKSAGNIPLSEPPHNELVKRGLRPGDVYMHTTKTSRDLWIYLENDDKELEWVSIDLGYVRDLDRRHLSLSRGGNPSFVGHSWAHRTTKEALENGE</sequence>
<feature type="compositionally biased region" description="Polar residues" evidence="1">
    <location>
        <begin position="187"/>
        <end position="198"/>
    </location>
</feature>
<feature type="compositionally biased region" description="Polar residues" evidence="1">
    <location>
        <begin position="150"/>
        <end position="159"/>
    </location>
</feature>
<protein>
    <submittedName>
        <fullName evidence="2">Uncharacterized protein</fullName>
    </submittedName>
</protein>
<reference evidence="2 3" key="1">
    <citation type="journal article" date="2019" name="Nat. Ecol. Evol.">
        <title>Megaphylogeny resolves global patterns of mushroom evolution.</title>
        <authorList>
            <person name="Varga T."/>
            <person name="Krizsan K."/>
            <person name="Foldi C."/>
            <person name="Dima B."/>
            <person name="Sanchez-Garcia M."/>
            <person name="Sanchez-Ramirez S."/>
            <person name="Szollosi G.J."/>
            <person name="Szarkandi J.G."/>
            <person name="Papp V."/>
            <person name="Albert L."/>
            <person name="Andreopoulos W."/>
            <person name="Angelini C."/>
            <person name="Antonin V."/>
            <person name="Barry K.W."/>
            <person name="Bougher N.L."/>
            <person name="Buchanan P."/>
            <person name="Buyck B."/>
            <person name="Bense V."/>
            <person name="Catcheside P."/>
            <person name="Chovatia M."/>
            <person name="Cooper J."/>
            <person name="Damon W."/>
            <person name="Desjardin D."/>
            <person name="Finy P."/>
            <person name="Geml J."/>
            <person name="Haridas S."/>
            <person name="Hughes K."/>
            <person name="Justo A."/>
            <person name="Karasinski D."/>
            <person name="Kautmanova I."/>
            <person name="Kiss B."/>
            <person name="Kocsube S."/>
            <person name="Kotiranta H."/>
            <person name="LaButti K.M."/>
            <person name="Lechner B.E."/>
            <person name="Liimatainen K."/>
            <person name="Lipzen A."/>
            <person name="Lukacs Z."/>
            <person name="Mihaltcheva S."/>
            <person name="Morgado L.N."/>
            <person name="Niskanen T."/>
            <person name="Noordeloos M.E."/>
            <person name="Ohm R.A."/>
            <person name="Ortiz-Santana B."/>
            <person name="Ovrebo C."/>
            <person name="Racz N."/>
            <person name="Riley R."/>
            <person name="Savchenko A."/>
            <person name="Shiryaev A."/>
            <person name="Soop K."/>
            <person name="Spirin V."/>
            <person name="Szebenyi C."/>
            <person name="Tomsovsky M."/>
            <person name="Tulloss R.E."/>
            <person name="Uehling J."/>
            <person name="Grigoriev I.V."/>
            <person name="Vagvolgyi C."/>
            <person name="Papp T."/>
            <person name="Martin F.M."/>
            <person name="Miettinen O."/>
            <person name="Hibbett D.S."/>
            <person name="Nagy L.G."/>
        </authorList>
    </citation>
    <scope>NUCLEOTIDE SEQUENCE [LARGE SCALE GENOMIC DNA]</scope>
    <source>
        <strain evidence="2 3">HHB13444</strain>
    </source>
</reference>
<feature type="region of interest" description="Disordered" evidence="1">
    <location>
        <begin position="141"/>
        <end position="238"/>
    </location>
</feature>
<organism evidence="2 3">
    <name type="scientific">Polyporus arcularius HHB13444</name>
    <dbReference type="NCBI Taxonomy" id="1314778"/>
    <lineage>
        <taxon>Eukaryota</taxon>
        <taxon>Fungi</taxon>
        <taxon>Dikarya</taxon>
        <taxon>Basidiomycota</taxon>
        <taxon>Agaricomycotina</taxon>
        <taxon>Agaricomycetes</taxon>
        <taxon>Polyporales</taxon>
        <taxon>Polyporaceae</taxon>
        <taxon>Polyporus</taxon>
    </lineage>
</organism>
<dbReference type="EMBL" id="ML211488">
    <property type="protein sequence ID" value="TFK82417.1"/>
    <property type="molecule type" value="Genomic_DNA"/>
</dbReference>
<dbReference type="Proteomes" id="UP000308197">
    <property type="component" value="Unassembled WGS sequence"/>
</dbReference>
<gene>
    <name evidence="2" type="ORF">K466DRAFT_603707</name>
</gene>
<evidence type="ECO:0000313" key="3">
    <source>
        <dbReference type="Proteomes" id="UP000308197"/>
    </source>
</evidence>
<dbReference type="AlphaFoldDB" id="A0A5C3P0S2"/>
<feature type="compositionally biased region" description="Low complexity" evidence="1">
    <location>
        <begin position="173"/>
        <end position="184"/>
    </location>
</feature>